<dbReference type="GO" id="GO:0032259">
    <property type="term" value="P:methylation"/>
    <property type="evidence" value="ECO:0007669"/>
    <property type="project" value="UniProtKB-KW"/>
</dbReference>
<evidence type="ECO:0000313" key="6">
    <source>
        <dbReference type="EMBL" id="EHN12120.1"/>
    </source>
</evidence>
<dbReference type="InterPro" id="IPR029063">
    <property type="entry name" value="SAM-dependent_MTases_sf"/>
</dbReference>
<comment type="similarity">
    <text evidence="1">Belongs to the CFA/CMAS family.</text>
</comment>
<dbReference type="PANTHER" id="PTHR43667:SF1">
    <property type="entry name" value="CYCLOPROPANE-FATTY-ACYL-PHOSPHOLIPID SYNTHASE"/>
    <property type="match status" value="1"/>
</dbReference>
<name>H0E2G6_9ACTN</name>
<gene>
    <name evidence="6" type="ORF">PAI11_09790</name>
</gene>
<keyword evidence="4" id="KW-0949">S-adenosyl-L-methionine</keyword>
<organism evidence="6 7">
    <name type="scientific">Patulibacter medicamentivorans</name>
    <dbReference type="NCBI Taxonomy" id="1097667"/>
    <lineage>
        <taxon>Bacteria</taxon>
        <taxon>Bacillati</taxon>
        <taxon>Actinomycetota</taxon>
        <taxon>Thermoleophilia</taxon>
        <taxon>Solirubrobacterales</taxon>
        <taxon>Patulibacteraceae</taxon>
        <taxon>Patulibacter</taxon>
    </lineage>
</organism>
<dbReference type="EMBL" id="AGUD01000045">
    <property type="protein sequence ID" value="EHN12120.1"/>
    <property type="molecule type" value="Genomic_DNA"/>
</dbReference>
<dbReference type="CDD" id="cd02440">
    <property type="entry name" value="AdoMet_MTases"/>
    <property type="match status" value="1"/>
</dbReference>
<keyword evidence="3 6" id="KW-0808">Transferase</keyword>
<evidence type="ECO:0000256" key="3">
    <source>
        <dbReference type="ARBA" id="ARBA00022679"/>
    </source>
</evidence>
<dbReference type="Proteomes" id="UP000005143">
    <property type="component" value="Unassembled WGS sequence"/>
</dbReference>
<evidence type="ECO:0000256" key="1">
    <source>
        <dbReference type="ARBA" id="ARBA00010815"/>
    </source>
</evidence>
<evidence type="ECO:0000313" key="7">
    <source>
        <dbReference type="Proteomes" id="UP000005143"/>
    </source>
</evidence>
<dbReference type="RefSeq" id="WP_007571557.1">
    <property type="nucleotide sequence ID" value="NZ_AGUD01000045.1"/>
</dbReference>
<dbReference type="EC" id="2.1.1.-" evidence="6"/>
<accession>H0E2G6</accession>
<comment type="caution">
    <text evidence="6">The sequence shown here is derived from an EMBL/GenBank/DDBJ whole genome shotgun (WGS) entry which is preliminary data.</text>
</comment>
<keyword evidence="7" id="KW-1185">Reference proteome</keyword>
<dbReference type="AlphaFoldDB" id="H0E2G6"/>
<dbReference type="GO" id="GO:0008168">
    <property type="term" value="F:methyltransferase activity"/>
    <property type="evidence" value="ECO:0007669"/>
    <property type="project" value="UniProtKB-KW"/>
</dbReference>
<evidence type="ECO:0000256" key="4">
    <source>
        <dbReference type="ARBA" id="ARBA00022691"/>
    </source>
</evidence>
<evidence type="ECO:0000256" key="2">
    <source>
        <dbReference type="ARBA" id="ARBA00022603"/>
    </source>
</evidence>
<dbReference type="GO" id="GO:0006629">
    <property type="term" value="P:lipid metabolic process"/>
    <property type="evidence" value="ECO:0007669"/>
    <property type="project" value="UniProtKB-KW"/>
</dbReference>
<dbReference type="InterPro" id="IPR050723">
    <property type="entry name" value="CFA/CMAS"/>
</dbReference>
<dbReference type="PANTHER" id="PTHR43667">
    <property type="entry name" value="CYCLOPROPANE-FATTY-ACYL-PHOSPHOLIPID SYNTHASE"/>
    <property type="match status" value="1"/>
</dbReference>
<keyword evidence="2 6" id="KW-0489">Methyltransferase</keyword>
<proteinExistence type="inferred from homology"/>
<dbReference type="Pfam" id="PF02353">
    <property type="entry name" value="CMAS"/>
    <property type="match status" value="1"/>
</dbReference>
<sequence length="299" mass="33856">MADRQDLEFTYSLIDRIFRLSLGESADFSGAKYDGDFSLTLEQAQRRKHDYVAEQIGIEPGRRILDLGCGWGPLLSDIRRRGAEGVGVTLSSAQAAACRRHGLDVHLEDARQVDRDRFGGFDAVASLGAFEHFCSPEEAAAGRQEQIYGDLFANVAGLLPDRGRFYLQTMVFGRNMIDPERVSIDAPRDSDEWYLALMGRQFPGSWLPFGHEQIVRSAAPHFRLVSAVSGRLDYIETIKQWRSRFAEPSLRKTLMKARLVPRWLTSSDFRLAFTSGVSANSVCFERELLDHFRLVFERI</sequence>
<dbReference type="OrthoDB" id="9782855at2"/>
<dbReference type="Gene3D" id="3.40.50.150">
    <property type="entry name" value="Vaccinia Virus protein VP39"/>
    <property type="match status" value="1"/>
</dbReference>
<dbReference type="SUPFAM" id="SSF53335">
    <property type="entry name" value="S-adenosyl-L-methionine-dependent methyltransferases"/>
    <property type="match status" value="1"/>
</dbReference>
<keyword evidence="5" id="KW-0443">Lipid metabolism</keyword>
<reference evidence="6 7" key="1">
    <citation type="journal article" date="2013" name="Biodegradation">
        <title>Quantitative proteomic analysis of ibuprofen-degrading Patulibacter sp. strain I11.</title>
        <authorList>
            <person name="Almeida B."/>
            <person name="Kjeldal H."/>
            <person name="Lolas I."/>
            <person name="Knudsen A.D."/>
            <person name="Carvalho G."/>
            <person name="Nielsen K.L."/>
            <person name="Barreto Crespo M.T."/>
            <person name="Stensballe A."/>
            <person name="Nielsen J.L."/>
        </authorList>
    </citation>
    <scope>NUCLEOTIDE SEQUENCE [LARGE SCALE GENOMIC DNA]</scope>
    <source>
        <strain evidence="6 7">I11</strain>
    </source>
</reference>
<protein>
    <submittedName>
        <fullName evidence="6">Putative cyclopropane-mycolic acid synthase (Methyltransferase) protein</fullName>
        <ecNumber evidence="6">2.1.1.-</ecNumber>
    </submittedName>
</protein>
<evidence type="ECO:0000256" key="5">
    <source>
        <dbReference type="ARBA" id="ARBA00023098"/>
    </source>
</evidence>